<evidence type="ECO:0008006" key="3">
    <source>
        <dbReference type="Google" id="ProtNLM"/>
    </source>
</evidence>
<name>A0A1H5IXT2_9FLAO</name>
<accession>A0A1H5IXT2</accession>
<dbReference type="Proteomes" id="UP000183071">
    <property type="component" value="Unassembled WGS sequence"/>
</dbReference>
<sequence length="220" mass="26406">MKIEDNKEYIELINSHHDNLKESMKVVNFLKVSESRLEMTEKLEHIFKYSEINIKYFSFLTSSFLDLLCTLKGLFNSESEWEDIYYSKSGFLTIYETINTYHFHQKEIKKIVDNDHPNLLDDYKKLNSFLKEYKSKYNHKTEIGPIRNKTAGHFDKNFTEYYELVKKLNKTDSIKAIESFLNFLKLLMYFINTMADLMKVRTEIDLDKSKREFYKNQNNG</sequence>
<evidence type="ECO:0000313" key="2">
    <source>
        <dbReference type="Proteomes" id="UP000183071"/>
    </source>
</evidence>
<dbReference type="EMBL" id="FNUE01000002">
    <property type="protein sequence ID" value="SEE45103.1"/>
    <property type="molecule type" value="Genomic_DNA"/>
</dbReference>
<organism evidence="1 2">
    <name type="scientific">Polaribacter dokdonensis DSW-5</name>
    <dbReference type="NCBI Taxonomy" id="1300348"/>
    <lineage>
        <taxon>Bacteria</taxon>
        <taxon>Pseudomonadati</taxon>
        <taxon>Bacteroidota</taxon>
        <taxon>Flavobacteriia</taxon>
        <taxon>Flavobacteriales</taxon>
        <taxon>Flavobacteriaceae</taxon>
    </lineage>
</organism>
<comment type="caution">
    <text evidence="1">The sequence shown here is derived from an EMBL/GenBank/DDBJ whole genome shotgun (WGS) entry which is preliminary data.</text>
</comment>
<keyword evidence="2" id="KW-1185">Reference proteome</keyword>
<dbReference type="RefSeq" id="WP_053974519.1">
    <property type="nucleotide sequence ID" value="NZ_FNUE01000002.1"/>
</dbReference>
<gene>
    <name evidence="1" type="ORF">SAMN05444353_1747</name>
</gene>
<evidence type="ECO:0000313" key="1">
    <source>
        <dbReference type="EMBL" id="SEE45103.1"/>
    </source>
</evidence>
<protein>
    <recommendedName>
        <fullName evidence="3">HEPN AbiU2-like domain-containing protein</fullName>
    </recommendedName>
</protein>
<reference evidence="1 2" key="1">
    <citation type="submission" date="2016-10" db="EMBL/GenBank/DDBJ databases">
        <authorList>
            <person name="Varghese N."/>
            <person name="Submissions S."/>
        </authorList>
    </citation>
    <scope>NUCLEOTIDE SEQUENCE [LARGE SCALE GENOMIC DNA]</scope>
    <source>
        <strain evidence="1 2">DSW-5</strain>
    </source>
</reference>
<proteinExistence type="predicted"/>